<dbReference type="InterPro" id="IPR004839">
    <property type="entry name" value="Aminotransferase_I/II_large"/>
</dbReference>
<keyword evidence="7" id="KW-0808">Transferase</keyword>
<dbReference type="InterPro" id="IPR015422">
    <property type="entry name" value="PyrdxlP-dep_Trfase_small"/>
</dbReference>
<feature type="domain" description="HTH gntR-type" evidence="6">
    <location>
        <begin position="7"/>
        <end position="75"/>
    </location>
</feature>
<dbReference type="EMBL" id="JBGFFE010000008">
    <property type="protein sequence ID" value="MEY8763510.1"/>
    <property type="molecule type" value="Genomic_DNA"/>
</dbReference>
<dbReference type="SMART" id="SM00345">
    <property type="entry name" value="HTH_GNTR"/>
    <property type="match status" value="1"/>
</dbReference>
<evidence type="ECO:0000259" key="6">
    <source>
        <dbReference type="PROSITE" id="PS50949"/>
    </source>
</evidence>
<comment type="caution">
    <text evidence="7">The sequence shown here is derived from an EMBL/GenBank/DDBJ whole genome shotgun (WGS) entry which is preliminary data.</text>
</comment>
<evidence type="ECO:0000256" key="5">
    <source>
        <dbReference type="ARBA" id="ARBA00023163"/>
    </source>
</evidence>
<evidence type="ECO:0000313" key="7">
    <source>
        <dbReference type="EMBL" id="MEY8763510.1"/>
    </source>
</evidence>
<dbReference type="Pfam" id="PF00392">
    <property type="entry name" value="GntR"/>
    <property type="match status" value="1"/>
</dbReference>
<dbReference type="CDD" id="cd07377">
    <property type="entry name" value="WHTH_GntR"/>
    <property type="match status" value="1"/>
</dbReference>
<evidence type="ECO:0000256" key="1">
    <source>
        <dbReference type="ARBA" id="ARBA00005384"/>
    </source>
</evidence>
<evidence type="ECO:0000256" key="2">
    <source>
        <dbReference type="ARBA" id="ARBA00022898"/>
    </source>
</evidence>
<dbReference type="InterPro" id="IPR036388">
    <property type="entry name" value="WH-like_DNA-bd_sf"/>
</dbReference>
<proteinExistence type="inferred from homology"/>
<keyword evidence="8" id="KW-1185">Reference proteome</keyword>
<dbReference type="Gene3D" id="3.40.640.10">
    <property type="entry name" value="Type I PLP-dependent aspartate aminotransferase-like (Major domain)"/>
    <property type="match status" value="1"/>
</dbReference>
<keyword evidence="5" id="KW-0804">Transcription</keyword>
<evidence type="ECO:0000256" key="3">
    <source>
        <dbReference type="ARBA" id="ARBA00023015"/>
    </source>
</evidence>
<accession>A0ABV4DW84</accession>
<keyword evidence="2" id="KW-0663">Pyridoxal phosphate</keyword>
<name>A0ABV4DW84_9CLOT</name>
<dbReference type="PROSITE" id="PS50949">
    <property type="entry name" value="HTH_GNTR"/>
    <property type="match status" value="1"/>
</dbReference>
<dbReference type="SUPFAM" id="SSF46785">
    <property type="entry name" value="Winged helix' DNA-binding domain"/>
    <property type="match status" value="1"/>
</dbReference>
<dbReference type="InterPro" id="IPR015424">
    <property type="entry name" value="PyrdxlP-dep_Trfase"/>
</dbReference>
<dbReference type="CDD" id="cd00609">
    <property type="entry name" value="AAT_like"/>
    <property type="match status" value="1"/>
</dbReference>
<evidence type="ECO:0000256" key="4">
    <source>
        <dbReference type="ARBA" id="ARBA00023125"/>
    </source>
</evidence>
<reference evidence="7 8" key="1">
    <citation type="submission" date="2024-08" db="EMBL/GenBank/DDBJ databases">
        <title>Clostridium lapicellarii sp. nov., and Clostridium renhuaiense sp. nov., two species isolated from the mud in a fermentation cellar used for producing sauce-flavour Chinese liquors.</title>
        <authorList>
            <person name="Yang F."/>
            <person name="Wang H."/>
            <person name="Chen L.Q."/>
            <person name="Zhou N."/>
            <person name="Lu J.J."/>
            <person name="Pu X.X."/>
            <person name="Wan B."/>
            <person name="Wang L."/>
            <person name="Liu S.J."/>
        </authorList>
    </citation>
    <scope>NUCLEOTIDE SEQUENCE [LARGE SCALE GENOMIC DNA]</scope>
    <source>
        <strain evidence="7 8">MT-113</strain>
    </source>
</reference>
<keyword evidence="7" id="KW-0032">Aminotransferase</keyword>
<dbReference type="Gene3D" id="3.90.1150.10">
    <property type="entry name" value="Aspartate Aminotransferase, domain 1"/>
    <property type="match status" value="1"/>
</dbReference>
<dbReference type="Proteomes" id="UP001565220">
    <property type="component" value="Unassembled WGS sequence"/>
</dbReference>
<dbReference type="Gene3D" id="1.10.10.10">
    <property type="entry name" value="Winged helix-like DNA-binding domain superfamily/Winged helix DNA-binding domain"/>
    <property type="match status" value="1"/>
</dbReference>
<dbReference type="Pfam" id="PF00155">
    <property type="entry name" value="Aminotran_1_2"/>
    <property type="match status" value="1"/>
</dbReference>
<dbReference type="InterPro" id="IPR015421">
    <property type="entry name" value="PyrdxlP-dep_Trfase_major"/>
</dbReference>
<evidence type="ECO:0000313" key="8">
    <source>
        <dbReference type="Proteomes" id="UP001565220"/>
    </source>
</evidence>
<dbReference type="InterPro" id="IPR051446">
    <property type="entry name" value="HTH_trans_reg/aminotransferase"/>
</dbReference>
<dbReference type="GO" id="GO:0008483">
    <property type="term" value="F:transaminase activity"/>
    <property type="evidence" value="ECO:0007669"/>
    <property type="project" value="UniProtKB-KW"/>
</dbReference>
<keyword evidence="4" id="KW-0238">DNA-binding</keyword>
<protein>
    <submittedName>
        <fullName evidence="7">PLP-dependent aminotransferase family protein</fullName>
    </submittedName>
</protein>
<gene>
    <name evidence="7" type="ORF">AB8S09_07645</name>
</gene>
<keyword evidence="3" id="KW-0805">Transcription regulation</keyword>
<dbReference type="PANTHER" id="PTHR46577">
    <property type="entry name" value="HTH-TYPE TRANSCRIPTIONAL REGULATORY PROTEIN GABR"/>
    <property type="match status" value="1"/>
</dbReference>
<sequence length="463" mass="53690">MDLGRGKVKYLLIEKHIRNLIDKSEIRDGEKLPTIRQLAQLLKVNNVTIVNAYKSLQNKGYAVSKMGSGTYAKKRDTNKNFNREYSRALKKIFSNKIGNYIDFTGEMASGEFFQINFFKDVLNEVLDRDGSEALIYQEPLGYEGLRRSISDIFWKGSVNAEDILIISGAQQGIDVVSKAILNTYDSVVVEKPTYSGALSVFKSRRSDIFEIPIEKNGVNVDKLEKILQKNNIKCFYTMSYFQNPSGISYNDEKKKQILRLAEIYNFYIIEDDYLSELIYDSDIKYNSFKSLDQNDRVIYIKSFSKIFLPGIRIGYLIPPRKFRENIQNSKINTDIATSSLMQRALDLYIRKGMWKDYIDMLNIKYRDMYMYMEKCIVKYLKGKVDFIKPGGGLHFYLKIKDNIKMDSITLFKEARHRGVLITPGSLYYKNPLEGKKYFKIAFSHVCRENIKKGIQILSDLITV</sequence>
<dbReference type="PANTHER" id="PTHR46577:SF1">
    <property type="entry name" value="HTH-TYPE TRANSCRIPTIONAL REGULATORY PROTEIN GABR"/>
    <property type="match status" value="1"/>
</dbReference>
<dbReference type="InterPro" id="IPR036390">
    <property type="entry name" value="WH_DNA-bd_sf"/>
</dbReference>
<organism evidence="7 8">
    <name type="scientific">Clostridium lapidicellarium</name>
    <dbReference type="NCBI Taxonomy" id="3240931"/>
    <lineage>
        <taxon>Bacteria</taxon>
        <taxon>Bacillati</taxon>
        <taxon>Bacillota</taxon>
        <taxon>Clostridia</taxon>
        <taxon>Eubacteriales</taxon>
        <taxon>Clostridiaceae</taxon>
        <taxon>Clostridium</taxon>
    </lineage>
</organism>
<comment type="similarity">
    <text evidence="1">In the C-terminal section; belongs to the class-I pyridoxal-phosphate-dependent aminotransferase family.</text>
</comment>
<dbReference type="InterPro" id="IPR000524">
    <property type="entry name" value="Tscrpt_reg_HTH_GntR"/>
</dbReference>
<dbReference type="SUPFAM" id="SSF53383">
    <property type="entry name" value="PLP-dependent transferases"/>
    <property type="match status" value="1"/>
</dbReference>